<evidence type="ECO:0000256" key="4">
    <source>
        <dbReference type="ARBA" id="ARBA00022763"/>
    </source>
</evidence>
<dbReference type="InterPro" id="IPR011257">
    <property type="entry name" value="DNA_glycosylase"/>
</dbReference>
<comment type="similarity">
    <text evidence="2">Belongs to the alkylbase DNA glycosidase AlkA family.</text>
</comment>
<dbReference type="EMBL" id="JAGMWN010000011">
    <property type="protein sequence ID" value="MBP5858782.1"/>
    <property type="molecule type" value="Genomic_DNA"/>
</dbReference>
<comment type="catalytic activity">
    <reaction evidence="1">
        <text>Hydrolysis of alkylated DNA, releasing 3-methyladenine, 3-methylguanine, 7-methylguanine and 7-methyladenine.</text>
        <dbReference type="EC" id="3.2.2.21"/>
    </reaction>
</comment>
<evidence type="ECO:0000256" key="2">
    <source>
        <dbReference type="ARBA" id="ARBA00010817"/>
    </source>
</evidence>
<keyword evidence="5" id="KW-0234">DNA repair</keyword>
<dbReference type="EC" id="3.2.2.21" evidence="3"/>
<organism evidence="7 8">
    <name type="scientific">Marivibrio halodurans</name>
    <dbReference type="NCBI Taxonomy" id="2039722"/>
    <lineage>
        <taxon>Bacteria</taxon>
        <taxon>Pseudomonadati</taxon>
        <taxon>Pseudomonadota</taxon>
        <taxon>Alphaproteobacteria</taxon>
        <taxon>Rhodospirillales</taxon>
        <taxon>Rhodospirillaceae</taxon>
        <taxon>Marivibrio</taxon>
    </lineage>
</organism>
<evidence type="ECO:0000256" key="1">
    <source>
        <dbReference type="ARBA" id="ARBA00000086"/>
    </source>
</evidence>
<name>A0A8J7S1T1_9PROT</name>
<dbReference type="InterPro" id="IPR051912">
    <property type="entry name" value="Alkylbase_DNA_Glycosylase/TA"/>
</dbReference>
<dbReference type="GO" id="GO:0006285">
    <property type="term" value="P:base-excision repair, AP site formation"/>
    <property type="evidence" value="ECO:0007669"/>
    <property type="project" value="TreeGrafter"/>
</dbReference>
<dbReference type="GO" id="GO:0008725">
    <property type="term" value="F:DNA-3-methyladenine glycosylase activity"/>
    <property type="evidence" value="ECO:0007669"/>
    <property type="project" value="TreeGrafter"/>
</dbReference>
<sequence length="205" mass="22295">MRDQASLDRALDALAGMDPDVAAGLARVGYPAPRVKEHGFKPLIDAVVSQQISKEAAAAINARVEALMPDGVTPDALLALEGERLRAAGLSVRKVEYCRGVAEAVRDGRLPLADLPAMDDDAVIATISALRGFGRWSAEVYAMFALHRPDIFPADDMALQEGLRRLKGLPHRPKGREARELVAPWSPYRSAGSVFLWHYYRGAPQ</sequence>
<dbReference type="GO" id="GO:0043916">
    <property type="term" value="F:DNA-7-methylguanine glycosylase activity"/>
    <property type="evidence" value="ECO:0007669"/>
    <property type="project" value="TreeGrafter"/>
</dbReference>
<dbReference type="FunFam" id="1.10.340.30:FF:000004">
    <property type="entry name" value="DNA-3-methyladenine glycosylase II"/>
    <property type="match status" value="1"/>
</dbReference>
<dbReference type="CDD" id="cd00056">
    <property type="entry name" value="ENDO3c"/>
    <property type="match status" value="1"/>
</dbReference>
<dbReference type="Pfam" id="PF00730">
    <property type="entry name" value="HhH-GPD"/>
    <property type="match status" value="1"/>
</dbReference>
<evidence type="ECO:0000313" key="7">
    <source>
        <dbReference type="EMBL" id="MBP5858782.1"/>
    </source>
</evidence>
<dbReference type="InterPro" id="IPR003265">
    <property type="entry name" value="HhH-GPD_domain"/>
</dbReference>
<evidence type="ECO:0000259" key="6">
    <source>
        <dbReference type="SMART" id="SM00478"/>
    </source>
</evidence>
<dbReference type="GO" id="GO:0032131">
    <property type="term" value="F:alkylated DNA binding"/>
    <property type="evidence" value="ECO:0007669"/>
    <property type="project" value="TreeGrafter"/>
</dbReference>
<dbReference type="Gene3D" id="1.10.1670.40">
    <property type="match status" value="1"/>
</dbReference>
<comment type="caution">
    <text evidence="7">The sequence shown here is derived from an EMBL/GenBank/DDBJ whole genome shotgun (WGS) entry which is preliminary data.</text>
</comment>
<dbReference type="GO" id="GO:0006307">
    <property type="term" value="P:DNA alkylation repair"/>
    <property type="evidence" value="ECO:0007669"/>
    <property type="project" value="TreeGrafter"/>
</dbReference>
<reference evidence="7" key="1">
    <citation type="submission" date="2021-04" db="EMBL/GenBank/DDBJ databases">
        <authorList>
            <person name="Zhang D.-C."/>
        </authorList>
    </citation>
    <scope>NUCLEOTIDE SEQUENCE</scope>
    <source>
        <strain evidence="7">CGMCC 1.15697</strain>
    </source>
</reference>
<proteinExistence type="inferred from homology"/>
<dbReference type="Gene3D" id="1.10.340.30">
    <property type="entry name" value="Hypothetical protein, domain 2"/>
    <property type="match status" value="1"/>
</dbReference>
<dbReference type="AlphaFoldDB" id="A0A8J7S1T1"/>
<evidence type="ECO:0000313" key="8">
    <source>
        <dbReference type="Proteomes" id="UP000672602"/>
    </source>
</evidence>
<keyword evidence="8" id="KW-1185">Reference proteome</keyword>
<dbReference type="RefSeq" id="WP_210683372.1">
    <property type="nucleotide sequence ID" value="NZ_JAGMWN010000011.1"/>
</dbReference>
<gene>
    <name evidence="7" type="ORF">KAJ83_17320</name>
</gene>
<accession>A0A8J7S1T1</accession>
<dbReference type="GO" id="GO:0005737">
    <property type="term" value="C:cytoplasm"/>
    <property type="evidence" value="ECO:0007669"/>
    <property type="project" value="TreeGrafter"/>
</dbReference>
<evidence type="ECO:0000256" key="3">
    <source>
        <dbReference type="ARBA" id="ARBA00012000"/>
    </source>
</evidence>
<evidence type="ECO:0000256" key="5">
    <source>
        <dbReference type="ARBA" id="ARBA00023204"/>
    </source>
</evidence>
<dbReference type="PANTHER" id="PTHR43003:SF5">
    <property type="entry name" value="DNA-3-METHYLADENINE GLYCOSYLASE"/>
    <property type="match status" value="1"/>
</dbReference>
<dbReference type="GO" id="GO:0032993">
    <property type="term" value="C:protein-DNA complex"/>
    <property type="evidence" value="ECO:0007669"/>
    <property type="project" value="TreeGrafter"/>
</dbReference>
<dbReference type="PANTHER" id="PTHR43003">
    <property type="entry name" value="DNA-3-METHYLADENINE GLYCOSYLASE"/>
    <property type="match status" value="1"/>
</dbReference>
<feature type="domain" description="HhH-GPD" evidence="6">
    <location>
        <begin position="48"/>
        <end position="204"/>
    </location>
</feature>
<keyword evidence="4" id="KW-0227">DNA damage</keyword>
<dbReference type="Proteomes" id="UP000672602">
    <property type="component" value="Unassembled WGS sequence"/>
</dbReference>
<protein>
    <recommendedName>
        <fullName evidence="3">DNA-3-methyladenine glycosylase II</fullName>
        <ecNumber evidence="3">3.2.2.21</ecNumber>
    </recommendedName>
</protein>
<dbReference type="SMART" id="SM00478">
    <property type="entry name" value="ENDO3c"/>
    <property type="match status" value="1"/>
</dbReference>
<dbReference type="SUPFAM" id="SSF48150">
    <property type="entry name" value="DNA-glycosylase"/>
    <property type="match status" value="1"/>
</dbReference>